<dbReference type="Proteomes" id="UP001240643">
    <property type="component" value="Unassembled WGS sequence"/>
</dbReference>
<evidence type="ECO:0000313" key="3">
    <source>
        <dbReference type="Proteomes" id="UP001240643"/>
    </source>
</evidence>
<reference evidence="2" key="1">
    <citation type="submission" date="2023-07" db="EMBL/GenBank/DDBJ databases">
        <title>Genomic Encyclopedia of Type Strains, Phase IV (KMG-IV): sequencing the most valuable type-strain genomes for metagenomic binning, comparative biology and taxonomic classification.</title>
        <authorList>
            <person name="Goeker M."/>
        </authorList>
    </citation>
    <scope>NUCLEOTIDE SEQUENCE [LARGE SCALE GENOMIC DNA]</scope>
    <source>
        <strain evidence="2">DSM 21204</strain>
    </source>
</reference>
<accession>A0ABU0LY13</accession>
<proteinExistence type="predicted"/>
<keyword evidence="1" id="KW-0472">Membrane</keyword>
<keyword evidence="3" id="KW-1185">Reference proteome</keyword>
<dbReference type="EMBL" id="JAUSWO010000001">
    <property type="protein sequence ID" value="MDQ0513597.1"/>
    <property type="molecule type" value="Genomic_DNA"/>
</dbReference>
<keyword evidence="1" id="KW-1133">Transmembrane helix</keyword>
<evidence type="ECO:0000256" key="1">
    <source>
        <dbReference type="SAM" id="Phobius"/>
    </source>
</evidence>
<feature type="transmembrane region" description="Helical" evidence="1">
    <location>
        <begin position="1353"/>
        <end position="1378"/>
    </location>
</feature>
<evidence type="ECO:0000313" key="2">
    <source>
        <dbReference type="EMBL" id="MDQ0513597.1"/>
    </source>
</evidence>
<gene>
    <name evidence="2" type="ORF">J2Z62_000035</name>
</gene>
<sequence length="1403" mass="155165">MKHHCKKWRHYAKFSLGLVLGLGLFTTTMGSISHRHTIQTTTQLIPGLQTPLQRQSGNATFNSLLLTDPMFINNGQLGTYNGRNIYNVANGSLYYARAKSGASSKVEGNNFDRLVLVNNSDNSVKWTVTADDLATAITLKRTESRLTGASGASSTVAVSTTVSLVRLQGSVYSATAQAFFVSVFAVTNRSANTGHTVVFKIDQASGSKEVYFDANIEPNSMVLNGTSYKERDFNHIVIKEDGTNPKFLLISGNLTDRNSNVAAFGLNGKTYDSTTGITTSNLSDDFANVLTAGGKLTVTNAWVKNNTLVLVAFAQNNKATVSQNAAVFAFDLTNHNGLSNPSVAALTTLNDPNKQTFFNLVENSQGLFLNATSQQPKTGAFSSAGKLLVQKIETSTNNNQASVRVEKYETNVDYLAGTSLTSFTTALNNNTSLATQPVYVGVNANGVLVGLDQDFHYLQQITIASQIPATAKILDITNNGVNYLLHLSDGQILAYNNSGFVGNVGNLANAIESAAPIAFIPQSQITNGAQFTTKTFEEFKTEFEKNHAQFFVQHAQYNTVNYQPVYEFEFVKTPAPTDAAYHEEVTVNVYQKLRSLQADGQVNTTDTNGAKYFVGSNQYQLYSQDASVSLKDLSNTFIPQTRPSDVAAFYNSANNYQAAVRDLLQLSNVNVNDQANQKNNLSIKLTADDVNLSLTITVSLGYARSGGAQVNDKTFTLKFDGFNRNGNLLQELTYTINPKPKETLAAQFSHKLPSSLTPQQVITNFIQLSDQLAKYPRTISIVPKNGNGTALITVSFNFIGKNVFLTENKTDRNVLVTSNSITWETPQVFSFDPTLSDNVLFSFTPSEAILDKTVQYNRTTKKLRELKPSEIAKLFKTTTTNRIDRLSANLKTAIDDLGLIDASVVARDLIDDVQIRRVNDLLGSFKLFVRLKQSLPGSLSTQFEQIYRGFNTRTPTANDVFRINFTDDQAVYLERFKPTPTQNLFNRLPSSVTVDDLLQRRTNEPSLNGVQGWLIQLSAEAANAEPEISVSADNPGGNLLVSLFFDTYLEYDATTNKFQFLRNVKISRVISGFQTGAPVNEATGYFLNWKSSNDVILADTNYRLEQMTALAFADQVKNYSDYQIANLFANFSPEVRAKYQSQPNLIKSNLAVDNNQGTITVHLNFDQWENQHQVRSFQQKFSGFLIPQNAWENALKTFDPLGTIDLEAPQLLQLRSNTPVNQLSQTTLAHFYSFSGSIFNNLEKEIYFIFDAENGMGQIHFFVKTPQLASNPNTILRSNVPAIATALTPQLVDSAAVVQQADETKDASTKVFNTDAIPYQRLQANGFVELTHSGQMLEGFQPGQVTDGFWSSVLYIALAVGLPLLVFLPILAGLYFIWHRRATLFYERKLRRKLESEYRNRNR</sequence>
<comment type="caution">
    <text evidence="2">The sequence shown here is derived from an EMBL/GenBank/DDBJ whole genome shotgun (WGS) entry which is preliminary data.</text>
</comment>
<protein>
    <submittedName>
        <fullName evidence="2">Uncharacterized protein</fullName>
    </submittedName>
</protein>
<keyword evidence="1" id="KW-0812">Transmembrane</keyword>
<dbReference type="RefSeq" id="WP_256547705.1">
    <property type="nucleotide sequence ID" value="NZ_CP101809.1"/>
</dbReference>
<name>A0ABU0LY13_9BACT</name>
<organism evidence="2 3">
    <name type="scientific">Mycoplasmoides fastidiosum</name>
    <dbReference type="NCBI Taxonomy" id="92758"/>
    <lineage>
        <taxon>Bacteria</taxon>
        <taxon>Bacillati</taxon>
        <taxon>Mycoplasmatota</taxon>
        <taxon>Mycoplasmoidales</taxon>
        <taxon>Mycoplasmoidaceae</taxon>
        <taxon>Mycoplasmoides</taxon>
    </lineage>
</organism>